<evidence type="ECO:0000313" key="3">
    <source>
        <dbReference type="Proteomes" id="UP000779070"/>
    </source>
</evidence>
<evidence type="ECO:0000256" key="1">
    <source>
        <dbReference type="SAM" id="Phobius"/>
    </source>
</evidence>
<keyword evidence="1" id="KW-0812">Transmembrane</keyword>
<proteinExistence type="predicted"/>
<reference evidence="2 3" key="1">
    <citation type="submission" date="2021-02" db="EMBL/GenBank/DDBJ databases">
        <title>Draft Genome Sequences of 5 Vibrio neptunius Strains Isolated From of Bivalve Hatcheries.</title>
        <authorList>
            <person name="Galvis F."/>
            <person name="Barja J.L."/>
            <person name="Lemos M.L."/>
            <person name="Balado M."/>
        </authorList>
    </citation>
    <scope>NUCLEOTIDE SEQUENCE [LARGE SCALE GENOMIC DNA]</scope>
    <source>
        <strain evidence="2 3">PP-145.98</strain>
    </source>
</reference>
<name>A0ABS3A7T9_9VIBR</name>
<gene>
    <name evidence="2" type="ORF">JYA62_21835</name>
</gene>
<dbReference type="Proteomes" id="UP000779070">
    <property type="component" value="Unassembled WGS sequence"/>
</dbReference>
<dbReference type="RefSeq" id="WP_206371978.1">
    <property type="nucleotide sequence ID" value="NZ_CAWPTM010000116.1"/>
</dbReference>
<keyword evidence="3" id="KW-1185">Reference proteome</keyword>
<protein>
    <submittedName>
        <fullName evidence="2">Uncharacterized protein</fullName>
    </submittedName>
</protein>
<dbReference type="EMBL" id="JAFHLB010000041">
    <property type="protein sequence ID" value="MBN3580294.1"/>
    <property type="molecule type" value="Genomic_DNA"/>
</dbReference>
<feature type="transmembrane region" description="Helical" evidence="1">
    <location>
        <begin position="36"/>
        <end position="58"/>
    </location>
</feature>
<accession>A0ABS3A7T9</accession>
<sequence>MIKLSEHIGLYKERINLDNNDQRGWKALIARIKPKTLLGGLVFIWTMLSLIGFVVLMWPDNWYKFDWPEQIVDINWMLYISSGVVCFAWLVRKQCSSDEKLSCKELCYSFVGFLMIHGFLFAGVLTLFVQVVHTYNSKEAALHLAVKGKTSRFITGAKPACKGGLYLERFERICYGDKEIWAAAKKGMSVIVIGKFSNVGMDIDEMYLVTNKNYRPRGKVILIPSEHTHVMTYEELLIQDVIASEKTGHE</sequence>
<feature type="transmembrane region" description="Helical" evidence="1">
    <location>
        <begin position="70"/>
        <end position="91"/>
    </location>
</feature>
<keyword evidence="1" id="KW-0472">Membrane</keyword>
<organism evidence="2 3">
    <name type="scientific">Vibrio neptunius</name>
    <dbReference type="NCBI Taxonomy" id="170651"/>
    <lineage>
        <taxon>Bacteria</taxon>
        <taxon>Pseudomonadati</taxon>
        <taxon>Pseudomonadota</taxon>
        <taxon>Gammaproteobacteria</taxon>
        <taxon>Vibrionales</taxon>
        <taxon>Vibrionaceae</taxon>
        <taxon>Vibrio</taxon>
    </lineage>
</organism>
<keyword evidence="1" id="KW-1133">Transmembrane helix</keyword>
<feature type="transmembrane region" description="Helical" evidence="1">
    <location>
        <begin position="106"/>
        <end position="129"/>
    </location>
</feature>
<comment type="caution">
    <text evidence="2">The sequence shown here is derived from an EMBL/GenBank/DDBJ whole genome shotgun (WGS) entry which is preliminary data.</text>
</comment>
<evidence type="ECO:0000313" key="2">
    <source>
        <dbReference type="EMBL" id="MBN3580294.1"/>
    </source>
</evidence>